<keyword evidence="4" id="KW-0234">DNA repair</keyword>
<dbReference type="eggNOG" id="COG1059">
    <property type="taxonomic scope" value="Bacteria"/>
</dbReference>
<dbReference type="GO" id="GO:0006310">
    <property type="term" value="P:DNA recombination"/>
    <property type="evidence" value="ECO:0007669"/>
    <property type="project" value="UniProtKB-KW"/>
</dbReference>
<feature type="region of interest" description="Disordered" evidence="6">
    <location>
        <begin position="70"/>
        <end position="91"/>
    </location>
</feature>
<dbReference type="STRING" id="378806.STAUR_6845"/>
<evidence type="ECO:0000313" key="8">
    <source>
        <dbReference type="EMBL" id="ADO74602.1"/>
    </source>
</evidence>
<dbReference type="Pfam" id="PF22175">
    <property type="entry name" value="Ogg-HhH"/>
    <property type="match status" value="1"/>
</dbReference>
<dbReference type="SUPFAM" id="SSF48150">
    <property type="entry name" value="DNA-glycosylase"/>
    <property type="match status" value="1"/>
</dbReference>
<evidence type="ECO:0000256" key="5">
    <source>
        <dbReference type="ARBA" id="ARBA00023295"/>
    </source>
</evidence>
<keyword evidence="9" id="KW-1185">Reference proteome</keyword>
<reference evidence="8 9" key="1">
    <citation type="journal article" date="2011" name="Mol. Biol. Evol.">
        <title>Comparative genomic analysis of fruiting body formation in Myxococcales.</title>
        <authorList>
            <person name="Huntley S."/>
            <person name="Hamann N."/>
            <person name="Wegener-Feldbrugge S."/>
            <person name="Treuner-Lange A."/>
            <person name="Kube M."/>
            <person name="Reinhardt R."/>
            <person name="Klages S."/>
            <person name="Muller R."/>
            <person name="Ronning C.M."/>
            <person name="Nierman W.C."/>
            <person name="Sogaard-Andersen L."/>
        </authorList>
    </citation>
    <scope>NUCLEOTIDE SEQUENCE [LARGE SCALE GENOMIC DNA]</scope>
    <source>
        <strain evidence="8 9">DW4/3-1</strain>
    </source>
</reference>
<dbReference type="Gene3D" id="1.10.443.10">
    <property type="entry name" value="Intergrase catalytic core"/>
    <property type="match status" value="1"/>
</dbReference>
<keyword evidence="1" id="KW-0227">DNA damage</keyword>
<dbReference type="GO" id="GO:0006281">
    <property type="term" value="P:DNA repair"/>
    <property type="evidence" value="ECO:0007669"/>
    <property type="project" value="UniProtKB-KW"/>
</dbReference>
<dbReference type="Pfam" id="PF00589">
    <property type="entry name" value="Phage_integrase"/>
    <property type="match status" value="1"/>
</dbReference>
<dbReference type="InterPro" id="IPR013762">
    <property type="entry name" value="Integrase-like_cat_sf"/>
</dbReference>
<feature type="domain" description="Tyr recombinase" evidence="7">
    <location>
        <begin position="1"/>
        <end position="63"/>
    </location>
</feature>
<dbReference type="InterPro" id="IPR002104">
    <property type="entry name" value="Integrase_catalytic"/>
</dbReference>
<feature type="region of interest" description="Disordered" evidence="6">
    <location>
        <begin position="380"/>
        <end position="423"/>
    </location>
</feature>
<dbReference type="EMBL" id="CP002271">
    <property type="protein sequence ID" value="ADO74602.1"/>
    <property type="molecule type" value="Genomic_DNA"/>
</dbReference>
<evidence type="ECO:0000313" key="9">
    <source>
        <dbReference type="Proteomes" id="UP000001351"/>
    </source>
</evidence>
<dbReference type="PROSITE" id="PS51898">
    <property type="entry name" value="TYR_RECOMBINASE"/>
    <property type="match status" value="1"/>
</dbReference>
<dbReference type="HOGENOM" id="CLU_648772_0_0_7"/>
<evidence type="ECO:0000256" key="1">
    <source>
        <dbReference type="ARBA" id="ARBA00022763"/>
    </source>
</evidence>
<protein>
    <submittedName>
        <fullName evidence="8">Integrase</fullName>
    </submittedName>
</protein>
<dbReference type="Proteomes" id="UP000001351">
    <property type="component" value="Chromosome"/>
</dbReference>
<dbReference type="SUPFAM" id="SSF56349">
    <property type="entry name" value="DNA breaking-rejoining enzymes"/>
    <property type="match status" value="1"/>
</dbReference>
<dbReference type="InterPro" id="IPR012092">
    <property type="entry name" value="DNA_glyclase/AP_lyase_Ogg"/>
</dbReference>
<evidence type="ECO:0000259" key="7">
    <source>
        <dbReference type="PROSITE" id="PS51898"/>
    </source>
</evidence>
<dbReference type="eggNOG" id="COG0582">
    <property type="taxonomic scope" value="Bacteria"/>
</dbReference>
<proteinExistence type="predicted"/>
<dbReference type="GO" id="GO:0015074">
    <property type="term" value="P:DNA integration"/>
    <property type="evidence" value="ECO:0007669"/>
    <property type="project" value="InterPro"/>
</dbReference>
<evidence type="ECO:0000256" key="3">
    <source>
        <dbReference type="ARBA" id="ARBA00023172"/>
    </source>
</evidence>
<organism evidence="8 9">
    <name type="scientific">Stigmatella aurantiaca (strain DW4/3-1)</name>
    <dbReference type="NCBI Taxonomy" id="378806"/>
    <lineage>
        <taxon>Bacteria</taxon>
        <taxon>Pseudomonadati</taxon>
        <taxon>Myxococcota</taxon>
        <taxon>Myxococcia</taxon>
        <taxon>Myxococcales</taxon>
        <taxon>Cystobacterineae</taxon>
        <taxon>Archangiaceae</taxon>
        <taxon>Stigmatella</taxon>
    </lineage>
</organism>
<dbReference type="GO" id="GO:0003906">
    <property type="term" value="F:DNA-(apurinic or apyrimidinic site) endonuclease activity"/>
    <property type="evidence" value="ECO:0007669"/>
    <property type="project" value="InterPro"/>
</dbReference>
<dbReference type="Gene3D" id="1.10.1670.10">
    <property type="entry name" value="Helix-hairpin-Helix base-excision DNA repair enzymes (C-terminal)"/>
    <property type="match status" value="1"/>
</dbReference>
<dbReference type="InterPro" id="IPR011010">
    <property type="entry name" value="DNA_brk_join_enz"/>
</dbReference>
<dbReference type="Gene3D" id="1.10.340.30">
    <property type="entry name" value="Hypothetical protein, domain 2"/>
    <property type="match status" value="1"/>
</dbReference>
<dbReference type="InterPro" id="IPR023170">
    <property type="entry name" value="HhH_base_excis_C"/>
</dbReference>
<dbReference type="AlphaFoldDB" id="E3FSX8"/>
<gene>
    <name evidence="8" type="ordered locus">STAUR_6845</name>
</gene>
<evidence type="ECO:0000256" key="4">
    <source>
        <dbReference type="ARBA" id="ARBA00023204"/>
    </source>
</evidence>
<dbReference type="GO" id="GO:0016799">
    <property type="term" value="F:hydrolase activity, hydrolyzing N-glycosyl compounds"/>
    <property type="evidence" value="ECO:0007669"/>
    <property type="project" value="InterPro"/>
</dbReference>
<evidence type="ECO:0000256" key="2">
    <source>
        <dbReference type="ARBA" id="ARBA00022801"/>
    </source>
</evidence>
<dbReference type="KEGG" id="sur:STAUR_6845"/>
<accession>E3FSX8</accession>
<evidence type="ECO:0000256" key="6">
    <source>
        <dbReference type="SAM" id="MobiDB-lite"/>
    </source>
</evidence>
<name>E3FSX8_STIAD</name>
<keyword evidence="3" id="KW-0233">DNA recombination</keyword>
<keyword evidence="2" id="KW-0378">Hydrolase</keyword>
<keyword evidence="5" id="KW-0326">Glycosidase</keyword>
<dbReference type="GO" id="GO:0003677">
    <property type="term" value="F:DNA binding"/>
    <property type="evidence" value="ECO:0007669"/>
    <property type="project" value="InterPro"/>
</dbReference>
<dbReference type="InterPro" id="IPR011257">
    <property type="entry name" value="DNA_glycosylase"/>
</dbReference>
<sequence>MRWPRAIPRLMRFHGLRHTTATLLLKVGIPVPPVLRILRHSDPAITPEVYGHLDMEGLRKGLGQLDFAAAEPTPAEQSPAASKGEPPPLATRTTIRIHREAGRRFRGTPRPWCTLPRRRAPSPRGAHLGGAMQVMYSVMSGAVQKLPLPQPDSYVLPGIPWGAFDELLTPAFWRGQAWQHEKLGSYRDLRLGRTLTEEMAACMLGGFGMKAELGLAAFARLRDQGLLVGTPTAEALEGALSRSFVIHGRTCCYRFPRQKARYLSACLAQLAGLELHASDTVLRDRLADLPGIGLKTASWIVRNYRGSSEVAIIDVHILRAGRHMGLFAQDQEPQRHYRELEAAFLAFAAALKVPAAMLDGLMWDYMRRLPASVLVSTSTRKFKGNVPSRQRPSREHPQAVPGPARPHVRGYRADRRPTGKLSR</sequence>